<organism evidence="1 2">
    <name type="scientific">Lachnellula suecica</name>
    <dbReference type="NCBI Taxonomy" id="602035"/>
    <lineage>
        <taxon>Eukaryota</taxon>
        <taxon>Fungi</taxon>
        <taxon>Dikarya</taxon>
        <taxon>Ascomycota</taxon>
        <taxon>Pezizomycotina</taxon>
        <taxon>Leotiomycetes</taxon>
        <taxon>Helotiales</taxon>
        <taxon>Lachnaceae</taxon>
        <taxon>Lachnellula</taxon>
    </lineage>
</organism>
<comment type="caution">
    <text evidence="1">The sequence shown here is derived from an EMBL/GenBank/DDBJ whole genome shotgun (WGS) entry which is preliminary data.</text>
</comment>
<evidence type="ECO:0008006" key="3">
    <source>
        <dbReference type="Google" id="ProtNLM"/>
    </source>
</evidence>
<dbReference type="OrthoDB" id="2951834at2759"/>
<feature type="non-terminal residue" evidence="1">
    <location>
        <position position="161"/>
    </location>
</feature>
<proteinExistence type="predicted"/>
<protein>
    <recommendedName>
        <fullName evidence="3">F-box domain-containing protein</fullName>
    </recommendedName>
</protein>
<dbReference type="AlphaFoldDB" id="A0A8T9BQW7"/>
<dbReference type="Proteomes" id="UP000469558">
    <property type="component" value="Unassembled WGS sequence"/>
</dbReference>
<keyword evidence="2" id="KW-1185">Reference proteome</keyword>
<dbReference type="PANTHER" id="PTHR42085:SF4">
    <property type="entry name" value="F-BOX DOMAIN-CONTAINING PROTEIN"/>
    <property type="match status" value="1"/>
</dbReference>
<sequence>MPPLTFLDLPGEIRNQIYTLLLLLPSFSTRRPLGDSPIYPSILSTCHKIHTEARQILYSSNTFLAHPSLLTAMPRLRIYYSTISSPSLISLIRRFHIIVRLDCDPNYTFEKVKKAFSGAEELTIQVFQAQFGSSDYKVLRLFEGVRGVQRVRVYGSVTAFP</sequence>
<evidence type="ECO:0000313" key="2">
    <source>
        <dbReference type="Proteomes" id="UP000469558"/>
    </source>
</evidence>
<dbReference type="InterPro" id="IPR038883">
    <property type="entry name" value="AN11006-like"/>
</dbReference>
<accession>A0A8T9BQW7</accession>
<dbReference type="EMBL" id="QGMK01002947">
    <property type="protein sequence ID" value="TVY55103.1"/>
    <property type="molecule type" value="Genomic_DNA"/>
</dbReference>
<name>A0A8T9BQW7_9HELO</name>
<gene>
    <name evidence="1" type="ORF">LSUE1_G009500</name>
</gene>
<dbReference type="PANTHER" id="PTHR42085">
    <property type="entry name" value="F-BOX DOMAIN-CONTAINING PROTEIN"/>
    <property type="match status" value="1"/>
</dbReference>
<reference evidence="1 2" key="1">
    <citation type="submission" date="2018-05" db="EMBL/GenBank/DDBJ databases">
        <title>Genome sequencing and assembly of the regulated plant pathogen Lachnellula willkommii and related sister species for the development of diagnostic species identification markers.</title>
        <authorList>
            <person name="Giroux E."/>
            <person name="Bilodeau G."/>
        </authorList>
    </citation>
    <scope>NUCLEOTIDE SEQUENCE [LARGE SCALE GENOMIC DNA]</scope>
    <source>
        <strain evidence="1 2">CBS 268.59</strain>
    </source>
</reference>
<evidence type="ECO:0000313" key="1">
    <source>
        <dbReference type="EMBL" id="TVY55103.1"/>
    </source>
</evidence>